<evidence type="ECO:0000259" key="1">
    <source>
        <dbReference type="Pfam" id="PF02464"/>
    </source>
</evidence>
<protein>
    <submittedName>
        <fullName evidence="2">Nicotinamide-nucleotide amidase</fullName>
        <ecNumber evidence="2">3.5.1.42</ecNumber>
    </submittedName>
</protein>
<proteinExistence type="predicted"/>
<dbReference type="InterPro" id="IPR036653">
    <property type="entry name" value="CinA-like_C"/>
</dbReference>
<dbReference type="EMBL" id="JACHOQ010000002">
    <property type="protein sequence ID" value="MBB5739157.1"/>
    <property type="molecule type" value="Genomic_DNA"/>
</dbReference>
<dbReference type="NCBIfam" id="TIGR00199">
    <property type="entry name" value="PncC_domain"/>
    <property type="match status" value="1"/>
</dbReference>
<keyword evidence="3" id="KW-1185">Reference proteome</keyword>
<dbReference type="RefSeq" id="WP_182713086.1">
    <property type="nucleotide sequence ID" value="NZ_CAJFZW010000015.1"/>
</dbReference>
<dbReference type="EC" id="3.5.1.42" evidence="2"/>
<dbReference type="Pfam" id="PF02464">
    <property type="entry name" value="CinA"/>
    <property type="match status" value="1"/>
</dbReference>
<evidence type="ECO:0000313" key="2">
    <source>
        <dbReference type="EMBL" id="MBB5739157.1"/>
    </source>
</evidence>
<dbReference type="InterPro" id="IPR008136">
    <property type="entry name" value="CinA_C"/>
</dbReference>
<comment type="caution">
    <text evidence="2">The sequence shown here is derived from an EMBL/GenBank/DDBJ whole genome shotgun (WGS) entry which is preliminary data.</text>
</comment>
<dbReference type="Gene3D" id="3.90.950.20">
    <property type="entry name" value="CinA-like"/>
    <property type="match status" value="1"/>
</dbReference>
<sequence>MFSQDILRLAQQIVATAAERGLMIATAESCTGGLVSAALTAVPGSSAVLDRGFVTYSNAAKQQMLGVPEATLIAHGAVSEPTARAMAEGAAAQSNASVSVSVTGIAGPGGGGPDKPVGLVHFAAVGPGGLVHRMERFGDLGRDAVRMAALRVALEMLAERAAS</sequence>
<accession>A0A7W9C5R2</accession>
<dbReference type="Proteomes" id="UP000527324">
    <property type="component" value="Unassembled WGS sequence"/>
</dbReference>
<evidence type="ECO:0000313" key="3">
    <source>
        <dbReference type="Proteomes" id="UP000527324"/>
    </source>
</evidence>
<dbReference type="GeneID" id="88838915"/>
<organism evidence="2 3">
    <name type="scientific">Brevundimonas aurantiaca</name>
    <dbReference type="NCBI Taxonomy" id="74316"/>
    <lineage>
        <taxon>Bacteria</taxon>
        <taxon>Pseudomonadati</taxon>
        <taxon>Pseudomonadota</taxon>
        <taxon>Alphaproteobacteria</taxon>
        <taxon>Caulobacterales</taxon>
        <taxon>Caulobacteraceae</taxon>
        <taxon>Brevundimonas</taxon>
    </lineage>
</organism>
<keyword evidence="2" id="KW-0378">Hydrolase</keyword>
<dbReference type="GO" id="GO:0019159">
    <property type="term" value="F:nicotinamide-nucleotide amidase activity"/>
    <property type="evidence" value="ECO:0007669"/>
    <property type="project" value="UniProtKB-EC"/>
</dbReference>
<dbReference type="AlphaFoldDB" id="A0A7W9C5R2"/>
<feature type="domain" description="CinA C-terminal" evidence="1">
    <location>
        <begin position="8"/>
        <end position="159"/>
    </location>
</feature>
<gene>
    <name evidence="2" type="ORF">GGQ93_000859</name>
</gene>
<name>A0A7W9C5R2_9CAUL</name>
<reference evidence="2 3" key="1">
    <citation type="submission" date="2020-08" db="EMBL/GenBank/DDBJ databases">
        <title>Genomic Encyclopedia of Type Strains, Phase IV (KMG-IV): sequencing the most valuable type-strain genomes for metagenomic binning, comparative biology and taxonomic classification.</title>
        <authorList>
            <person name="Goeker M."/>
        </authorList>
    </citation>
    <scope>NUCLEOTIDE SEQUENCE [LARGE SCALE GENOMIC DNA]</scope>
    <source>
        <strain evidence="2 3">DSM 4731</strain>
    </source>
</reference>
<dbReference type="SUPFAM" id="SSF142433">
    <property type="entry name" value="CinA-like"/>
    <property type="match status" value="1"/>
</dbReference>